<keyword evidence="1" id="KW-0732">Signal</keyword>
<feature type="domain" description="G5" evidence="2">
    <location>
        <begin position="153"/>
        <end position="233"/>
    </location>
</feature>
<dbReference type="PROSITE" id="PS51109">
    <property type="entry name" value="G5"/>
    <property type="match status" value="1"/>
</dbReference>
<evidence type="ECO:0000256" key="1">
    <source>
        <dbReference type="ARBA" id="ARBA00022729"/>
    </source>
</evidence>
<dbReference type="Pfam" id="PF03990">
    <property type="entry name" value="DUF348"/>
    <property type="match status" value="1"/>
</dbReference>
<dbReference type="Proteomes" id="UP000485367">
    <property type="component" value="Unassembled WGS sequence"/>
</dbReference>
<gene>
    <name evidence="3" type="primary">rpf2</name>
    <name evidence="3" type="ORF">BWY43_00256</name>
</gene>
<dbReference type="SMART" id="SM01208">
    <property type="entry name" value="G5"/>
    <property type="match status" value="1"/>
</dbReference>
<accession>A0A1V5SEP0</accession>
<dbReference type="AlphaFoldDB" id="A0A1V5SEP0"/>
<name>A0A1V5SEP0_9BACT</name>
<dbReference type="Pfam" id="PF07501">
    <property type="entry name" value="G5"/>
    <property type="match status" value="1"/>
</dbReference>
<evidence type="ECO:0000313" key="3">
    <source>
        <dbReference type="EMBL" id="OQA52968.1"/>
    </source>
</evidence>
<organism evidence="3">
    <name type="scientific">candidate division WS2 bacterium ADurb.Bin280</name>
    <dbReference type="NCBI Taxonomy" id="1852829"/>
    <lineage>
        <taxon>Bacteria</taxon>
        <taxon>candidate division WS2</taxon>
    </lineage>
</organism>
<protein>
    <submittedName>
        <fullName evidence="3">Resuscitation-promoting factor Rpf2</fullName>
        <ecNumber evidence="3">3.-.-.-</ecNumber>
    </submittedName>
</protein>
<sequence length="322" mass="35431">MKKLFIFLFSLVAVFFVCLGLKGGGAKAQANFDKNFFLGRAYQLVNFSADERIVEPQINFLVAGNKGGLGQFDVDDKDRVVKIVDPDIFLGGVVAIFRAPNYTINDAGKKTQIKTFKGGVEGILSEAGVELAKEDRVEPPLGDSIEGISQIKITRVEETELEKFETLPYRTVEIDDPNLERGIRKVSQDGKIGQKRLLYLVRRENGVEVSREKISENIVEKPVDKIIKNGTKVVVLSSVRGYATIYNPSYCSVVSVNYKKGTLVRITNQANGVSILKTVDCTWGTASHPSGVVLDLSRPVLAELKYNGSGKGPMVLVEEIKK</sequence>
<proteinExistence type="predicted"/>
<dbReference type="InterPro" id="IPR007137">
    <property type="entry name" value="DUF348"/>
</dbReference>
<comment type="caution">
    <text evidence="3">The sequence shown here is derived from an EMBL/GenBank/DDBJ whole genome shotgun (WGS) entry which is preliminary data.</text>
</comment>
<dbReference type="Gene3D" id="2.20.230.10">
    <property type="entry name" value="Resuscitation-promoting factor rpfb"/>
    <property type="match status" value="1"/>
</dbReference>
<dbReference type="GO" id="GO:0016787">
    <property type="term" value="F:hydrolase activity"/>
    <property type="evidence" value="ECO:0007669"/>
    <property type="project" value="UniProtKB-KW"/>
</dbReference>
<dbReference type="InterPro" id="IPR011098">
    <property type="entry name" value="G5_dom"/>
</dbReference>
<reference evidence="3" key="1">
    <citation type="submission" date="2017-02" db="EMBL/GenBank/DDBJ databases">
        <title>Delving into the versatile metabolic prowess of the omnipresent phylum Bacteroidetes.</title>
        <authorList>
            <person name="Nobu M.K."/>
            <person name="Mei R."/>
            <person name="Narihiro T."/>
            <person name="Kuroda K."/>
            <person name="Liu W.-T."/>
        </authorList>
    </citation>
    <scope>NUCLEOTIDE SEQUENCE</scope>
    <source>
        <strain evidence="3">ADurb.Bin280</strain>
    </source>
</reference>
<dbReference type="EC" id="3.-.-.-" evidence="3"/>
<keyword evidence="3" id="KW-0378">Hydrolase</keyword>
<evidence type="ECO:0000259" key="2">
    <source>
        <dbReference type="PROSITE" id="PS51109"/>
    </source>
</evidence>
<dbReference type="EMBL" id="MWBO01000016">
    <property type="protein sequence ID" value="OQA52968.1"/>
    <property type="molecule type" value="Genomic_DNA"/>
</dbReference>